<dbReference type="GO" id="GO:0005886">
    <property type="term" value="C:plasma membrane"/>
    <property type="evidence" value="ECO:0007669"/>
    <property type="project" value="UniProtKB-SubCell"/>
</dbReference>
<feature type="transmembrane region" description="Helical" evidence="6">
    <location>
        <begin position="608"/>
        <end position="626"/>
    </location>
</feature>
<comment type="subcellular location">
    <subcellularLocation>
        <location evidence="1 6">Cell membrane</location>
        <topology evidence="1 6">Multi-pass membrane protein</topology>
    </subcellularLocation>
</comment>
<evidence type="ECO:0000256" key="5">
    <source>
        <dbReference type="ARBA" id="ARBA00023136"/>
    </source>
</evidence>
<evidence type="ECO:0000256" key="2">
    <source>
        <dbReference type="ARBA" id="ARBA00022475"/>
    </source>
</evidence>
<organism evidence="8 9">
    <name type="scientific">Ectobacillus ponti</name>
    <dbReference type="NCBI Taxonomy" id="2961894"/>
    <lineage>
        <taxon>Bacteria</taxon>
        <taxon>Bacillati</taxon>
        <taxon>Bacillota</taxon>
        <taxon>Bacilli</taxon>
        <taxon>Bacillales</taxon>
        <taxon>Bacillaceae</taxon>
        <taxon>Ectobacillus</taxon>
    </lineage>
</organism>
<proteinExistence type="inferred from homology"/>
<reference evidence="8" key="1">
    <citation type="submission" date="2022-07" db="EMBL/GenBank/DDBJ databases">
        <authorList>
            <person name="Li W.-J."/>
            <person name="Deng Q.-Q."/>
        </authorList>
    </citation>
    <scope>NUCLEOTIDE SEQUENCE</scope>
    <source>
        <strain evidence="8">SYSU M60031</strain>
    </source>
</reference>
<evidence type="ECO:0000259" key="7">
    <source>
        <dbReference type="Pfam" id="PF02687"/>
    </source>
</evidence>
<dbReference type="Pfam" id="PF02687">
    <property type="entry name" value="FtsX"/>
    <property type="match status" value="1"/>
</dbReference>
<evidence type="ECO:0000256" key="1">
    <source>
        <dbReference type="ARBA" id="ARBA00004651"/>
    </source>
</evidence>
<protein>
    <submittedName>
        <fullName evidence="8">ABC transporter permease</fullName>
    </submittedName>
</protein>
<keyword evidence="6" id="KW-0813">Transport</keyword>
<feature type="transmembrane region" description="Helical" evidence="6">
    <location>
        <begin position="103"/>
        <end position="132"/>
    </location>
</feature>
<evidence type="ECO:0000256" key="3">
    <source>
        <dbReference type="ARBA" id="ARBA00022692"/>
    </source>
</evidence>
<dbReference type="PIRSF" id="PIRSF018968">
    <property type="entry name" value="ABC_permease_BceB"/>
    <property type="match status" value="1"/>
</dbReference>
<evidence type="ECO:0000313" key="9">
    <source>
        <dbReference type="Proteomes" id="UP001156102"/>
    </source>
</evidence>
<gene>
    <name evidence="8" type="ORF">NK662_12445</name>
</gene>
<name>A0AA41X9G6_9BACI</name>
<dbReference type="EMBL" id="JANCLT010000006">
    <property type="protein sequence ID" value="MCP8969335.1"/>
    <property type="molecule type" value="Genomic_DNA"/>
</dbReference>
<feature type="transmembrane region" description="Helical" evidence="6">
    <location>
        <begin position="195"/>
        <end position="214"/>
    </location>
</feature>
<feature type="transmembrane region" description="Helical" evidence="6">
    <location>
        <begin position="281"/>
        <end position="300"/>
    </location>
</feature>
<dbReference type="InterPro" id="IPR003838">
    <property type="entry name" value="ABC3_permease_C"/>
</dbReference>
<feature type="domain" description="ABC3 transporter permease C-terminal" evidence="7">
    <location>
        <begin position="63"/>
        <end position="178"/>
    </location>
</feature>
<dbReference type="PANTHER" id="PTHR46795:SF2">
    <property type="entry name" value="ABC TRANSPORTER, PERMEASE PROTEIN"/>
    <property type="match status" value="1"/>
</dbReference>
<keyword evidence="4 6" id="KW-1133">Transmembrane helix</keyword>
<accession>A0AA41X9G6</accession>
<feature type="transmembrane region" description="Helical" evidence="6">
    <location>
        <begin position="518"/>
        <end position="542"/>
    </location>
</feature>
<feature type="transmembrane region" description="Helical" evidence="6">
    <location>
        <begin position="64"/>
        <end position="82"/>
    </location>
</feature>
<evidence type="ECO:0000256" key="6">
    <source>
        <dbReference type="PIRNR" id="PIRNR018968"/>
    </source>
</evidence>
<dbReference type="InterPro" id="IPR052536">
    <property type="entry name" value="ABC-4_Integral_Memb_Prot"/>
</dbReference>
<feature type="transmembrane region" description="Helical" evidence="6">
    <location>
        <begin position="152"/>
        <end position="174"/>
    </location>
</feature>
<comment type="similarity">
    <text evidence="6">Belongs to the ABC-4 integral membrane protein family.</text>
</comment>
<keyword evidence="9" id="KW-1185">Reference proteome</keyword>
<dbReference type="RefSeq" id="WP_254759259.1">
    <property type="nucleotide sequence ID" value="NZ_JANCLT010000006.1"/>
</dbReference>
<feature type="transmembrane region" description="Helical" evidence="6">
    <location>
        <begin position="575"/>
        <end position="596"/>
    </location>
</feature>
<dbReference type="Proteomes" id="UP001156102">
    <property type="component" value="Unassembled WGS sequence"/>
</dbReference>
<evidence type="ECO:0000256" key="4">
    <source>
        <dbReference type="ARBA" id="ARBA00022989"/>
    </source>
</evidence>
<feature type="transmembrane region" description="Helical" evidence="6">
    <location>
        <begin position="226"/>
        <end position="252"/>
    </location>
</feature>
<evidence type="ECO:0000313" key="8">
    <source>
        <dbReference type="EMBL" id="MCP8969335.1"/>
    </source>
</evidence>
<comment type="caution">
    <text evidence="8">The sequence shown here is derived from an EMBL/GenBank/DDBJ whole genome shotgun (WGS) entry which is preliminary data.</text>
</comment>
<sequence length="639" mass="71639">MTFRQLACNNVLRNKRTYAAYFFSSALSVMIFFLYAVFIFHPGIAQGVTRELAKEAMKIAECVLFVFAFFFILYSVGAFLKSRKKEFGILVMHGMSQRQLNRLVLLENMLIGLTAIAVGIGLGLLLSKLFLLWGASILHMEELPFYLSWKPLLLTIGAFVPLFLIISLLTAFFVRSNNLLDLLQGDMKPKPEPKASILLSLLAAALLLGGYTLSFTTTDKNIAGRFVMVVPMIIAGTYFMFSQLSVFIIHLLKGRNSLFWRKTNILTLSDLAYRMKDNARMFFLVSIVSTVTFCAVGTFATSNVYREQFKENHPFAVSYTSKEGNMSEARHLTSIEAELKKEKLAYTKAAVPLISQTSKESGQEVVLVSQSSYNTLAKLLQHPAISLQGSQAMFVPATLDQRGKLPAGTRTVTFQESGLIMQTKGSTPFLIFSTQTIGTNLLVVSDEAYEQIPPLHPQTVTAYQVDDWQQTAKVGEGIFNEVQKHFQSMQKGEASGPAPFSFVSAGYFYDIIKQSNNVMFFVALLIGAVFFIAAGSFLYFRLYTDLNRDQRKYQAIAKLGLTEQELNRTVTIQMAVLFFLPIAVAMVHSVFAFTALQSMFQLSIARDTFIVLAIFLVLQAVYFLIIRSRYLLHLKKNLL</sequence>
<dbReference type="PANTHER" id="PTHR46795">
    <property type="entry name" value="ABC TRANSPORTER PERMEASE-RELATED-RELATED"/>
    <property type="match status" value="1"/>
</dbReference>
<dbReference type="GO" id="GO:0055085">
    <property type="term" value="P:transmembrane transport"/>
    <property type="evidence" value="ECO:0007669"/>
    <property type="project" value="UniProtKB-UniRule"/>
</dbReference>
<keyword evidence="5 6" id="KW-0472">Membrane</keyword>
<feature type="transmembrane region" description="Helical" evidence="6">
    <location>
        <begin position="21"/>
        <end position="44"/>
    </location>
</feature>
<dbReference type="InterPro" id="IPR027022">
    <property type="entry name" value="ABC_permease_BceB-typ"/>
</dbReference>
<keyword evidence="2 6" id="KW-1003">Cell membrane</keyword>
<dbReference type="AlphaFoldDB" id="A0AA41X9G6"/>
<keyword evidence="3 6" id="KW-0812">Transmembrane</keyword>